<evidence type="ECO:0000313" key="1">
    <source>
        <dbReference type="EMBL" id="MFC7286753.1"/>
    </source>
</evidence>
<sequence length="400" mass="45261">MKVINRILKANEGRDPQRLAMKYAAMRTDPFVFLRATCHLFYDRLPKDGMFKSSPLVWSCGDLHIENFGSYKGDNRLAYFDINDFDEAALAPVPWELSRLLVSILVGVPSLGLSNMDAHTLAQECMHAYSHALGLGKSRWVERETASGLVGQLLDQVRLRSRVDFLNKRTLKSKGQRRFRIDGKKLLPISELERKQIHRFMYDFAQAQDQPGFYKTIDIARRVAGTGSLGVARYAILVEGKGSPEQNYLLDLKQALPSSIARHLPKLQPEWNNHAERVVSLQRRMQAVSIAFLHAVEIQGQSYVLRALQPTEDRVPLTGQQHHLDHLLGVVRVMGQCLAWAQLRSAGRQGSAIADALIDFSARKKWQANLLPVCHELAARVKEDWRSYCTAYDDGIFTLA</sequence>
<dbReference type="Pfam" id="PF10009">
    <property type="entry name" value="DUF2252"/>
    <property type="match status" value="1"/>
</dbReference>
<protein>
    <submittedName>
        <fullName evidence="1">DUF2252 domain-containing protein</fullName>
    </submittedName>
</protein>
<dbReference type="RefSeq" id="WP_382269930.1">
    <property type="nucleotide sequence ID" value="NZ_JBHTBU010000001.1"/>
</dbReference>
<comment type="caution">
    <text evidence="1">The sequence shown here is derived from an EMBL/GenBank/DDBJ whole genome shotgun (WGS) entry which is preliminary data.</text>
</comment>
<reference evidence="2" key="1">
    <citation type="journal article" date="2019" name="Int. J. Syst. Evol. Microbiol.">
        <title>The Global Catalogue of Microorganisms (GCM) 10K type strain sequencing project: providing services to taxonomists for standard genome sequencing and annotation.</title>
        <authorList>
            <consortium name="The Broad Institute Genomics Platform"/>
            <consortium name="The Broad Institute Genome Sequencing Center for Infectious Disease"/>
            <person name="Wu L."/>
            <person name="Ma J."/>
        </authorList>
    </citation>
    <scope>NUCLEOTIDE SEQUENCE [LARGE SCALE GENOMIC DNA]</scope>
    <source>
        <strain evidence="2">KACC 12508</strain>
    </source>
</reference>
<name>A0ABW2I701_9BURK</name>
<dbReference type="PANTHER" id="PTHR39441:SF1">
    <property type="entry name" value="DUF2252 DOMAIN-CONTAINING PROTEIN"/>
    <property type="match status" value="1"/>
</dbReference>
<evidence type="ECO:0000313" key="2">
    <source>
        <dbReference type="Proteomes" id="UP001596542"/>
    </source>
</evidence>
<gene>
    <name evidence="1" type="ORF">ACFQPC_01775</name>
</gene>
<accession>A0ABW2I701</accession>
<dbReference type="InterPro" id="IPR018721">
    <property type="entry name" value="DUF2252"/>
</dbReference>
<dbReference type="EMBL" id="JBHTBU010000001">
    <property type="protein sequence ID" value="MFC7286753.1"/>
    <property type="molecule type" value="Genomic_DNA"/>
</dbReference>
<organism evidence="1 2">
    <name type="scientific">Herminiimonas glaciei</name>
    <dbReference type="NCBI Taxonomy" id="523788"/>
    <lineage>
        <taxon>Bacteria</taxon>
        <taxon>Pseudomonadati</taxon>
        <taxon>Pseudomonadota</taxon>
        <taxon>Betaproteobacteria</taxon>
        <taxon>Burkholderiales</taxon>
        <taxon>Oxalobacteraceae</taxon>
        <taxon>Herminiimonas</taxon>
    </lineage>
</organism>
<dbReference type="Proteomes" id="UP001596542">
    <property type="component" value="Unassembled WGS sequence"/>
</dbReference>
<keyword evidence="2" id="KW-1185">Reference proteome</keyword>
<dbReference type="PANTHER" id="PTHR39441">
    <property type="entry name" value="DUF2252 DOMAIN-CONTAINING PROTEIN"/>
    <property type="match status" value="1"/>
</dbReference>
<proteinExistence type="predicted"/>